<evidence type="ECO:0000313" key="2">
    <source>
        <dbReference type="EMBL" id="NVZ08269.1"/>
    </source>
</evidence>
<sequence length="107" mass="11355">MRRLALFVRLPAVCSILMIAGPAWPDPAPQPLLKRGSCPSGYYVSGNYCTPGSNARFAVEKRGSCPSGYHVSGDYCLSGASGRAAIPKIGSCPSGWIVSGDYCLERR</sequence>
<protein>
    <submittedName>
        <fullName evidence="2">Uncharacterized protein</fullName>
    </submittedName>
</protein>
<keyword evidence="3" id="KW-1185">Reference proteome</keyword>
<reference evidence="2 3" key="1">
    <citation type="submission" date="2020-06" db="EMBL/GenBank/DDBJ databases">
        <title>Whole-genome sequence of Allochromatium humboldtianum DSM 21881, type strain.</title>
        <authorList>
            <person name="Kyndt J.A."/>
            <person name="Meyer T.E."/>
        </authorList>
    </citation>
    <scope>NUCLEOTIDE SEQUENCE [LARGE SCALE GENOMIC DNA]</scope>
    <source>
        <strain evidence="2 3">DSM 21881</strain>
    </source>
</reference>
<feature type="chain" id="PRO_5032860738" evidence="1">
    <location>
        <begin position="26"/>
        <end position="107"/>
    </location>
</feature>
<evidence type="ECO:0000313" key="3">
    <source>
        <dbReference type="Proteomes" id="UP000592294"/>
    </source>
</evidence>
<organism evidence="2 3">
    <name type="scientific">Allochromatium humboldtianum</name>
    <dbReference type="NCBI Taxonomy" id="504901"/>
    <lineage>
        <taxon>Bacteria</taxon>
        <taxon>Pseudomonadati</taxon>
        <taxon>Pseudomonadota</taxon>
        <taxon>Gammaproteobacteria</taxon>
        <taxon>Chromatiales</taxon>
        <taxon>Chromatiaceae</taxon>
        <taxon>Allochromatium</taxon>
    </lineage>
</organism>
<dbReference type="InterPro" id="IPR009030">
    <property type="entry name" value="Growth_fac_rcpt_cys_sf"/>
</dbReference>
<accession>A0A850R0Z8</accession>
<dbReference type="Proteomes" id="UP000592294">
    <property type="component" value="Unassembled WGS sequence"/>
</dbReference>
<dbReference type="AlphaFoldDB" id="A0A850R0Z8"/>
<feature type="signal peptide" evidence="1">
    <location>
        <begin position="1"/>
        <end position="25"/>
    </location>
</feature>
<proteinExistence type="predicted"/>
<gene>
    <name evidence="2" type="ORF">HW932_03230</name>
</gene>
<keyword evidence="1" id="KW-0732">Signal</keyword>
<name>A0A850R0Z8_9GAMM</name>
<dbReference type="SUPFAM" id="SSF57184">
    <property type="entry name" value="Growth factor receptor domain"/>
    <property type="match status" value="1"/>
</dbReference>
<dbReference type="EMBL" id="JABZEO010000002">
    <property type="protein sequence ID" value="NVZ08269.1"/>
    <property type="molecule type" value="Genomic_DNA"/>
</dbReference>
<dbReference type="RefSeq" id="WP_176975059.1">
    <property type="nucleotide sequence ID" value="NZ_JABZEO010000002.1"/>
</dbReference>
<comment type="caution">
    <text evidence="2">The sequence shown here is derived from an EMBL/GenBank/DDBJ whole genome shotgun (WGS) entry which is preliminary data.</text>
</comment>
<evidence type="ECO:0000256" key="1">
    <source>
        <dbReference type="SAM" id="SignalP"/>
    </source>
</evidence>